<proteinExistence type="predicted"/>
<dbReference type="PANTHER" id="PTHR46655:SF1">
    <property type="entry name" value="HISTONE-LYSINE N-METHYLTRANSFERASE ATXR3"/>
    <property type="match status" value="1"/>
</dbReference>
<feature type="compositionally biased region" description="Basic residues" evidence="1">
    <location>
        <begin position="930"/>
        <end position="942"/>
    </location>
</feature>
<feature type="compositionally biased region" description="Basic and acidic residues" evidence="1">
    <location>
        <begin position="326"/>
        <end position="336"/>
    </location>
</feature>
<evidence type="ECO:0000313" key="4">
    <source>
        <dbReference type="Proteomes" id="UP000634136"/>
    </source>
</evidence>
<dbReference type="Pfam" id="PF25531">
    <property type="entry name" value="GYF_ATXR3"/>
    <property type="match status" value="2"/>
</dbReference>
<feature type="compositionally biased region" description="Polar residues" evidence="1">
    <location>
        <begin position="1558"/>
        <end position="1570"/>
    </location>
</feature>
<feature type="compositionally biased region" description="Basic and acidic residues" evidence="1">
    <location>
        <begin position="344"/>
        <end position="353"/>
    </location>
</feature>
<feature type="compositionally biased region" description="Basic and acidic residues" evidence="1">
    <location>
        <begin position="1619"/>
        <end position="1638"/>
    </location>
</feature>
<comment type="caution">
    <text evidence="3">The sequence shown here is derived from an EMBL/GenBank/DDBJ whole genome shotgun (WGS) entry which is preliminary data.</text>
</comment>
<dbReference type="SUPFAM" id="SSF82199">
    <property type="entry name" value="SET domain"/>
    <property type="match status" value="1"/>
</dbReference>
<name>A0A834WJD6_9FABA</name>
<keyword evidence="4" id="KW-1185">Reference proteome</keyword>
<dbReference type="Proteomes" id="UP000634136">
    <property type="component" value="Unassembled WGS sequence"/>
</dbReference>
<dbReference type="InterPro" id="IPR045606">
    <property type="entry name" value="ATXR3_C"/>
</dbReference>
<gene>
    <name evidence="3" type="ORF">G2W53_021242</name>
</gene>
<dbReference type="InterPro" id="IPR046341">
    <property type="entry name" value="SET_dom_sf"/>
</dbReference>
<feature type="compositionally biased region" description="Basic and acidic residues" evidence="1">
    <location>
        <begin position="457"/>
        <end position="470"/>
    </location>
</feature>
<dbReference type="Pfam" id="PF00856">
    <property type="entry name" value="SET"/>
    <property type="match status" value="1"/>
</dbReference>
<dbReference type="PROSITE" id="PS50280">
    <property type="entry name" value="SET"/>
    <property type="match status" value="1"/>
</dbReference>
<dbReference type="Gene3D" id="2.170.270.10">
    <property type="entry name" value="SET domain"/>
    <property type="match status" value="1"/>
</dbReference>
<dbReference type="GO" id="GO:0032259">
    <property type="term" value="P:methylation"/>
    <property type="evidence" value="ECO:0007669"/>
    <property type="project" value="UniProtKB-KW"/>
</dbReference>
<dbReference type="CDD" id="cd10531">
    <property type="entry name" value="SET_SETD2-like"/>
    <property type="match status" value="1"/>
</dbReference>
<dbReference type="GO" id="GO:0008168">
    <property type="term" value="F:methyltransferase activity"/>
    <property type="evidence" value="ECO:0007669"/>
    <property type="project" value="UniProtKB-KW"/>
</dbReference>
<dbReference type="SMART" id="SM00317">
    <property type="entry name" value="SET"/>
    <property type="match status" value="1"/>
</dbReference>
<keyword evidence="3" id="KW-0489">Methyltransferase</keyword>
<feature type="region of interest" description="Disordered" evidence="1">
    <location>
        <begin position="188"/>
        <end position="510"/>
    </location>
</feature>
<protein>
    <submittedName>
        <fullName evidence="3">Histone-lysine N-methyltransferase ATXR3 isoform X1</fullName>
    </submittedName>
</protein>
<feature type="compositionally biased region" description="Basic and acidic residues" evidence="1">
    <location>
        <begin position="188"/>
        <end position="197"/>
    </location>
</feature>
<dbReference type="Pfam" id="PF19633">
    <property type="entry name" value="SDG2_C"/>
    <property type="match status" value="1"/>
</dbReference>
<dbReference type="EMBL" id="JAAIUW010000007">
    <property type="protein sequence ID" value="KAF7823098.1"/>
    <property type="molecule type" value="Genomic_DNA"/>
</dbReference>
<feature type="compositionally biased region" description="Polar residues" evidence="1">
    <location>
        <begin position="484"/>
        <end position="495"/>
    </location>
</feature>
<feature type="compositionally biased region" description="Basic and acidic residues" evidence="1">
    <location>
        <begin position="496"/>
        <end position="510"/>
    </location>
</feature>
<feature type="compositionally biased region" description="Basic and acidic residues" evidence="1">
    <location>
        <begin position="361"/>
        <end position="447"/>
    </location>
</feature>
<dbReference type="InterPro" id="IPR057851">
    <property type="entry name" value="ATXR3_GYF"/>
</dbReference>
<feature type="domain" description="SET" evidence="2">
    <location>
        <begin position="1819"/>
        <end position="1958"/>
    </location>
</feature>
<evidence type="ECO:0000256" key="1">
    <source>
        <dbReference type="SAM" id="MobiDB-lite"/>
    </source>
</evidence>
<feature type="compositionally biased region" description="Basic and acidic residues" evidence="1">
    <location>
        <begin position="291"/>
        <end position="304"/>
    </location>
</feature>
<accession>A0A834WJD6</accession>
<dbReference type="InterPro" id="IPR001214">
    <property type="entry name" value="SET_dom"/>
</dbReference>
<organism evidence="3 4">
    <name type="scientific">Senna tora</name>
    <dbReference type="NCBI Taxonomy" id="362788"/>
    <lineage>
        <taxon>Eukaryota</taxon>
        <taxon>Viridiplantae</taxon>
        <taxon>Streptophyta</taxon>
        <taxon>Embryophyta</taxon>
        <taxon>Tracheophyta</taxon>
        <taxon>Spermatophyta</taxon>
        <taxon>Magnoliopsida</taxon>
        <taxon>eudicotyledons</taxon>
        <taxon>Gunneridae</taxon>
        <taxon>Pentapetalae</taxon>
        <taxon>rosids</taxon>
        <taxon>fabids</taxon>
        <taxon>Fabales</taxon>
        <taxon>Fabaceae</taxon>
        <taxon>Caesalpinioideae</taxon>
        <taxon>Cassia clade</taxon>
        <taxon>Senna</taxon>
    </lineage>
</organism>
<feature type="compositionally biased region" description="Basic and acidic residues" evidence="1">
    <location>
        <begin position="206"/>
        <end position="219"/>
    </location>
</feature>
<evidence type="ECO:0000259" key="2">
    <source>
        <dbReference type="PROSITE" id="PS50280"/>
    </source>
</evidence>
<evidence type="ECO:0000313" key="3">
    <source>
        <dbReference type="EMBL" id="KAF7823098.1"/>
    </source>
</evidence>
<sequence length="2388" mass="273264">MGDGGVACMPLQQQQHIMERLPNGEKTLCGGKNENGFNSKLLKFADSEPKKLQVEKSDLLLDRVDKTNNELENDETYVEKVQKEEMEEGELGTMKWSRTDLENGEFVPEKPRRVEIENGEIITDKWRKGELEKGEFVSGKWRKEDVEKGEIVPERGRKGEADKGEYSSWRGIKDDIEKGEFIPDRWHRGEVGKDDYGYSRMRRYQSGRDKGWKNERERTPPSGRYTGDNYIRKKEFNRNGSQHAKSAPRWESGQERNIRISSKIVDEEKNEHSNGRNHARDYSSGSRLKRHGNDSDSSERKHYGDYAGLKSRRLSDDNCRPLYSEHYSHRSVERSYRNSSSKISADKYSRNHESSLSTRPSYDRHGRSPSHSERSPRDRTRYYDHRDRTPVRCERSPHGHDKSPYIREKSPHGHDISPYIREKSPHGREKSPCERNWDKSRYNDHKIRSPTHAEQSPQDRRRPHDRKDRTPNLVEQSSFDRTRQNNLRETSCKTVSSEKHNSPQSCKDHEDKHIEMELNCSGTESQNERNLHDINGSIVKDNCRKSEKELQSCSPTVSCKESPCFEPPPEELPSMEEDMDICDTPPHVPAVADLSTGKWFYLDYSGVEQGPSKLCDIKVLVTEGILMSDHFVKHLDSDRWLTAENAASPLAAQNFPSVVSETITQLVSPPEAPGNLLADTGDIVQSGPENSREMPAPLLQPVACPGDSLVMSEPLEELRIDERVAVLLEGYDVIPGRELETIQEALQLNLEFSNWERFNEGSGFPWHDDCLSEECDSRIDFASRESETQLSMFFDKDNGFAFGDPSDWFSARWSCKGGDWKRNDDVQDRTSRKKIVLNDGFPLCGMPKSGCEDPRWPRKDDLYYPSHTRRLDLPPWAFCADERVDCGAAGRLIQNKPISVRGVKGNVLPVVRINACVVKDQEPLVSEPRHKIRGKDRHHSRPARPLSSTSDGKRSSTEEDSQSKAVSDQGSCLSMEFVNTPKDCLHTVHDLQLHWGDWYYLDGSGRERGPSSFSELQVLVDRGIIKKFSSVFRKCDKLWVPVTSAVETSDTSLGSHLESSSAVVKCSGLSLPPTQGVSFSESTTNVSSFNSVHPQFVGYTRGKLHELVMKSYKSREFAAAINEVLDPWINARQPKKENEKQLYWKSEGDTRAGKRARILVDDSEDDSDMEDVNLNLQMDESNFDDLCGDTTFNREQSGVTDSEVASWGLLDGHMLARVFHYLRSDLKSLVFASLTCQHWRASIMFYKEVSRQVNLSSLGHSCTDSILWSIMNGYDKDKIRSMILIGCTSITADMLEKILRSFPFLSTIDIRGCSQFNELTSKFTYVKWIKSRSSRLTKTAEEPHRIRSLKQITDQTSSVSKTSSLGTMDDFGELKDYFDSVDKRDTAKQLFRRNLYKRSKLYDARKSSSILSRDARTRRWAIKKSESGYKRMEEFLVSSLREIMKANSCDFFVPKVAEIEAKMKTGYYSSRGLSCVKADISRMCRDAIKAKNRGDAGDMNHIITLLIQLVTRLEQSSKSLNDRDALLKLWENDSPSLFGSTSSKYKKNKLVTERKYRSNGTNSSLDNGEYSSDRELRRRLSKLNKTSVDSDGETSDDLYISSQDGKSDETTTSDTESDQEIHSESRIGESRGDGHLTPDDGLDFITDDREWGARMTKASLVPPVTRKYEVIDQYVIVADEEDVQRKMRVSLPDDYAEKLNAQKNGTEESDMELPEVKDYKPRKQLGDQVIEQEVYGIDPYTHNLLLDSMPEELDWPLQEKHLFIEDTLLRTLNKQVRNFTGSGSTPMSYPLQPVIEEIKRCAEEDCDARMVRMCQGILKAIDSRPDDKYVSYRKGLGVVCNKEKGFGEDDFVVEFLGEVYPVWKWFEKQDGIRSLQKNSKDPAPEFYNIYLERPKGDADGYDLVVVDAMHKANYASRICHSCRPNCEAKVTAVNGHYQIGIYTVREIRHGEEITFDYNSVTESKEEYEASVCLCGSQVCRGSYLNLTGEGAFQKVLKEWHGILDRHYLMLEACELNSVSEEDYNDLGRAGLGSCLLGGLPDWLVAYAARLVRFINFERTKLPEEILRHNLDEKRKYFSDICLEVERSDAEVQAEGVYNQRLQNLAVTLDKVRYVMRCIFGDPRKAPPPLEKLSPEAAVSFLWKGDGSFVEELLQCIAPHVEEDTLNDLKSKIHSRDPSSSGDIQKELQKCLLWLRDEVRNLPCTYKCRHDAAADLIHIYAYTNCFFRIQDYQTITSPPVYISPLDLGPKYTDKMGTGFQEYRKTYGENYCLGQLIFWHNQSNVDPDSSLARARRGCLSLPDVGSFYAKAQKPSRHRVYGPRTVRSMLARMEKQPQRPWPKDRIWSFKSSPKVFGSPMLDSVINNTQLDREMVQWLKHRHAIFHAMWDR</sequence>
<feature type="region of interest" description="Disordered" evidence="1">
    <location>
        <begin position="926"/>
        <end position="967"/>
    </location>
</feature>
<dbReference type="PANTHER" id="PTHR46655">
    <property type="entry name" value="HISTONE-LYSINE N-METHYLTRANSFERASE ATXR3"/>
    <property type="match status" value="1"/>
</dbReference>
<dbReference type="OrthoDB" id="308383at2759"/>
<reference evidence="3" key="1">
    <citation type="submission" date="2020-09" db="EMBL/GenBank/DDBJ databases">
        <title>Genome-Enabled Discovery of Anthraquinone Biosynthesis in Senna tora.</title>
        <authorList>
            <person name="Kang S.-H."/>
            <person name="Pandey R.P."/>
            <person name="Lee C.-M."/>
            <person name="Sim J.-S."/>
            <person name="Jeong J.-T."/>
            <person name="Choi B.-S."/>
            <person name="Jung M."/>
            <person name="Ginzburg D."/>
            <person name="Zhao K."/>
            <person name="Won S.Y."/>
            <person name="Oh T.-J."/>
            <person name="Yu Y."/>
            <person name="Kim N.-H."/>
            <person name="Lee O.R."/>
            <person name="Lee T.-H."/>
            <person name="Bashyal P."/>
            <person name="Kim T.-S."/>
            <person name="Lee W.-H."/>
            <person name="Kawkins C."/>
            <person name="Kim C.-K."/>
            <person name="Kim J.S."/>
            <person name="Ahn B.O."/>
            <person name="Rhee S.Y."/>
            <person name="Sohng J.K."/>
        </authorList>
    </citation>
    <scope>NUCLEOTIDE SEQUENCE</scope>
    <source>
        <tissue evidence="3">Leaf</tissue>
    </source>
</reference>
<feature type="compositionally biased region" description="Basic and acidic residues" evidence="1">
    <location>
        <begin position="252"/>
        <end position="281"/>
    </location>
</feature>
<keyword evidence="3" id="KW-0808">Transferase</keyword>
<feature type="region of interest" description="Disordered" evidence="1">
    <location>
        <begin position="1552"/>
        <end position="1643"/>
    </location>
</feature>